<evidence type="ECO:0000259" key="6">
    <source>
        <dbReference type="PROSITE" id="PS50305"/>
    </source>
</evidence>
<dbReference type="GO" id="GO:0005634">
    <property type="term" value="C:nucleus"/>
    <property type="evidence" value="ECO:0007669"/>
    <property type="project" value="TreeGrafter"/>
</dbReference>
<accession>A0AAN6SX78</accession>
<protein>
    <submittedName>
        <fullName evidence="7">DHS-like NAD/FAD-binding domain-containing protein</fullName>
    </submittedName>
</protein>
<organism evidence="7 8">
    <name type="scientific">Parathielavia hyrcaniae</name>
    <dbReference type="NCBI Taxonomy" id="113614"/>
    <lineage>
        <taxon>Eukaryota</taxon>
        <taxon>Fungi</taxon>
        <taxon>Dikarya</taxon>
        <taxon>Ascomycota</taxon>
        <taxon>Pezizomycotina</taxon>
        <taxon>Sordariomycetes</taxon>
        <taxon>Sordariomycetidae</taxon>
        <taxon>Sordariales</taxon>
        <taxon>Chaetomiaceae</taxon>
        <taxon>Parathielavia</taxon>
    </lineage>
</organism>
<evidence type="ECO:0000313" key="7">
    <source>
        <dbReference type="EMBL" id="KAK4097195.1"/>
    </source>
</evidence>
<dbReference type="PROSITE" id="PS50305">
    <property type="entry name" value="SIRTUIN"/>
    <property type="match status" value="1"/>
</dbReference>
<gene>
    <name evidence="7" type="ORF">N658DRAFT_500731</name>
</gene>
<reference evidence="7" key="1">
    <citation type="journal article" date="2023" name="Mol. Phylogenet. Evol.">
        <title>Genome-scale phylogeny and comparative genomics of the fungal order Sordariales.</title>
        <authorList>
            <person name="Hensen N."/>
            <person name="Bonometti L."/>
            <person name="Westerberg I."/>
            <person name="Brannstrom I.O."/>
            <person name="Guillou S."/>
            <person name="Cros-Aarteil S."/>
            <person name="Calhoun S."/>
            <person name="Haridas S."/>
            <person name="Kuo A."/>
            <person name="Mondo S."/>
            <person name="Pangilinan J."/>
            <person name="Riley R."/>
            <person name="LaButti K."/>
            <person name="Andreopoulos B."/>
            <person name="Lipzen A."/>
            <person name="Chen C."/>
            <person name="Yan M."/>
            <person name="Daum C."/>
            <person name="Ng V."/>
            <person name="Clum A."/>
            <person name="Steindorff A."/>
            <person name="Ohm R.A."/>
            <person name="Martin F."/>
            <person name="Silar P."/>
            <person name="Natvig D.O."/>
            <person name="Lalanne C."/>
            <person name="Gautier V."/>
            <person name="Ament-Velasquez S.L."/>
            <person name="Kruys A."/>
            <person name="Hutchinson M.I."/>
            <person name="Powell A.J."/>
            <person name="Barry K."/>
            <person name="Miller A.N."/>
            <person name="Grigoriev I.V."/>
            <person name="Debuchy R."/>
            <person name="Gladieux P."/>
            <person name="Hiltunen Thoren M."/>
            <person name="Johannesson H."/>
        </authorList>
    </citation>
    <scope>NUCLEOTIDE SEQUENCE</scope>
    <source>
        <strain evidence="7">CBS 757.83</strain>
    </source>
</reference>
<dbReference type="PANTHER" id="PTHR11085">
    <property type="entry name" value="NAD-DEPENDENT PROTEIN DEACYLASE SIRTUIN-5, MITOCHONDRIAL-RELATED"/>
    <property type="match status" value="1"/>
</dbReference>
<dbReference type="SUPFAM" id="SSF52467">
    <property type="entry name" value="DHS-like NAD/FAD-binding domain"/>
    <property type="match status" value="1"/>
</dbReference>
<keyword evidence="3" id="KW-0520">NAD</keyword>
<feature type="compositionally biased region" description="Basic and acidic residues" evidence="5">
    <location>
        <begin position="127"/>
        <end position="136"/>
    </location>
</feature>
<dbReference type="AlphaFoldDB" id="A0AAN6SX78"/>
<keyword evidence="8" id="KW-1185">Reference proteome</keyword>
<dbReference type="InterPro" id="IPR029035">
    <property type="entry name" value="DHS-like_NAD/FAD-binding_dom"/>
</dbReference>
<comment type="similarity">
    <text evidence="1">Belongs to the sirtuin family. Class I subfamily.</text>
</comment>
<dbReference type="InterPro" id="IPR050134">
    <property type="entry name" value="NAD-dep_sirtuin_deacylases"/>
</dbReference>
<dbReference type="GO" id="GO:0070403">
    <property type="term" value="F:NAD+ binding"/>
    <property type="evidence" value="ECO:0007669"/>
    <property type="project" value="InterPro"/>
</dbReference>
<dbReference type="Gene3D" id="3.40.50.1220">
    <property type="entry name" value="TPP-binding domain"/>
    <property type="match status" value="1"/>
</dbReference>
<comment type="caution">
    <text evidence="7">The sequence shown here is derived from an EMBL/GenBank/DDBJ whole genome shotgun (WGS) entry which is preliminary data.</text>
</comment>
<evidence type="ECO:0000256" key="3">
    <source>
        <dbReference type="ARBA" id="ARBA00023027"/>
    </source>
</evidence>
<dbReference type="EMBL" id="MU863682">
    <property type="protein sequence ID" value="KAK4097195.1"/>
    <property type="molecule type" value="Genomic_DNA"/>
</dbReference>
<dbReference type="PANTHER" id="PTHR11085:SF8">
    <property type="entry name" value="NAD-DEPENDENT HISTONE DEACETYLASE HST3"/>
    <property type="match status" value="1"/>
</dbReference>
<reference evidence="7" key="2">
    <citation type="submission" date="2023-05" db="EMBL/GenBank/DDBJ databases">
        <authorList>
            <consortium name="Lawrence Berkeley National Laboratory"/>
            <person name="Steindorff A."/>
            <person name="Hensen N."/>
            <person name="Bonometti L."/>
            <person name="Westerberg I."/>
            <person name="Brannstrom I.O."/>
            <person name="Guillou S."/>
            <person name="Cros-Aarteil S."/>
            <person name="Calhoun S."/>
            <person name="Haridas S."/>
            <person name="Kuo A."/>
            <person name="Mondo S."/>
            <person name="Pangilinan J."/>
            <person name="Riley R."/>
            <person name="Labutti K."/>
            <person name="Andreopoulos B."/>
            <person name="Lipzen A."/>
            <person name="Chen C."/>
            <person name="Yanf M."/>
            <person name="Daum C."/>
            <person name="Ng V."/>
            <person name="Clum A."/>
            <person name="Ohm R."/>
            <person name="Martin F."/>
            <person name="Silar P."/>
            <person name="Natvig D."/>
            <person name="Lalanne C."/>
            <person name="Gautier V."/>
            <person name="Ament-Velasquez S.L."/>
            <person name="Kruys A."/>
            <person name="Hutchinson M.I."/>
            <person name="Powell A.J."/>
            <person name="Barry K."/>
            <person name="Miller A.N."/>
            <person name="Grigoriev I.V."/>
            <person name="Debuchy R."/>
            <person name="Gladieux P."/>
            <person name="Thoren M.H."/>
            <person name="Johannesson H."/>
        </authorList>
    </citation>
    <scope>NUCLEOTIDE SEQUENCE</scope>
    <source>
        <strain evidence="7">CBS 757.83</strain>
    </source>
</reference>
<evidence type="ECO:0000313" key="8">
    <source>
        <dbReference type="Proteomes" id="UP001305647"/>
    </source>
</evidence>
<dbReference type="InterPro" id="IPR026590">
    <property type="entry name" value="Ssirtuin_cat_dom"/>
</dbReference>
<dbReference type="InterPro" id="IPR003000">
    <property type="entry name" value="Sirtuin"/>
</dbReference>
<name>A0AAN6SX78_9PEZI</name>
<dbReference type="Proteomes" id="UP001305647">
    <property type="component" value="Unassembled WGS sequence"/>
</dbReference>
<proteinExistence type="inferred from homology"/>
<dbReference type="Pfam" id="PF02146">
    <property type="entry name" value="SIR2"/>
    <property type="match status" value="1"/>
</dbReference>
<evidence type="ECO:0000256" key="2">
    <source>
        <dbReference type="ARBA" id="ARBA00022679"/>
    </source>
</evidence>
<comment type="caution">
    <text evidence="4">Lacks conserved residue(s) required for the propagation of feature annotation.</text>
</comment>
<keyword evidence="2" id="KW-0808">Transferase</keyword>
<sequence length="144" mass="16304">MTITRVQPDDHHHLQKIAKLLVAASKIVTVTGAGISTNAGIPDFRSKNKKGIYSTGYRDLFRSSALSHPEDRRLFYRHIADMRRAAERANPTRTHHFIRDLRDSGKLVRDYTPRTSTALKTRLASRPTRERAREVDLVSTEGPG</sequence>
<evidence type="ECO:0000256" key="5">
    <source>
        <dbReference type="SAM" id="MobiDB-lite"/>
    </source>
</evidence>
<evidence type="ECO:0000256" key="4">
    <source>
        <dbReference type="PROSITE-ProRule" id="PRU00236"/>
    </source>
</evidence>
<feature type="domain" description="Deacetylase sirtuin-type" evidence="6">
    <location>
        <begin position="7"/>
        <end position="144"/>
    </location>
</feature>
<feature type="region of interest" description="Disordered" evidence="5">
    <location>
        <begin position="118"/>
        <end position="144"/>
    </location>
</feature>
<dbReference type="GO" id="GO:0017136">
    <property type="term" value="F:histone deacetylase activity, NAD-dependent"/>
    <property type="evidence" value="ECO:0007669"/>
    <property type="project" value="TreeGrafter"/>
</dbReference>
<evidence type="ECO:0000256" key="1">
    <source>
        <dbReference type="ARBA" id="ARBA00006924"/>
    </source>
</evidence>